<sequence length="58" mass="6998">MDAHLGKRRDRGWQGEERARIIFGKITDIDRTAAEVILEYKNEEEDWVKERFFIATWT</sequence>
<reference evidence="1" key="1">
    <citation type="journal article" date="2014" name="Front. Microbiol.">
        <title>High frequency of phylogenetically diverse reductive dehalogenase-homologous genes in deep subseafloor sedimentary metagenomes.</title>
        <authorList>
            <person name="Kawai M."/>
            <person name="Futagami T."/>
            <person name="Toyoda A."/>
            <person name="Takaki Y."/>
            <person name="Nishi S."/>
            <person name="Hori S."/>
            <person name="Arai W."/>
            <person name="Tsubouchi T."/>
            <person name="Morono Y."/>
            <person name="Uchiyama I."/>
            <person name="Ito T."/>
            <person name="Fujiyama A."/>
            <person name="Inagaki F."/>
            <person name="Takami H."/>
        </authorList>
    </citation>
    <scope>NUCLEOTIDE SEQUENCE</scope>
    <source>
        <strain evidence="1">Expedition CK06-06</strain>
    </source>
</reference>
<dbReference type="EMBL" id="BARU01047478">
    <property type="protein sequence ID" value="GAH99631.1"/>
    <property type="molecule type" value="Genomic_DNA"/>
</dbReference>
<name>X1JY53_9ZZZZ</name>
<comment type="caution">
    <text evidence="1">The sequence shown here is derived from an EMBL/GenBank/DDBJ whole genome shotgun (WGS) entry which is preliminary data.</text>
</comment>
<evidence type="ECO:0000313" key="1">
    <source>
        <dbReference type="EMBL" id="GAH99631.1"/>
    </source>
</evidence>
<accession>X1JY53</accession>
<feature type="non-terminal residue" evidence="1">
    <location>
        <position position="58"/>
    </location>
</feature>
<protein>
    <submittedName>
        <fullName evidence="1">Uncharacterized protein</fullName>
    </submittedName>
</protein>
<dbReference type="AlphaFoldDB" id="X1JY53"/>
<proteinExistence type="predicted"/>
<organism evidence="1">
    <name type="scientific">marine sediment metagenome</name>
    <dbReference type="NCBI Taxonomy" id="412755"/>
    <lineage>
        <taxon>unclassified sequences</taxon>
        <taxon>metagenomes</taxon>
        <taxon>ecological metagenomes</taxon>
    </lineage>
</organism>
<gene>
    <name evidence="1" type="ORF">S03H2_71126</name>
</gene>